<reference evidence="9 10" key="1">
    <citation type="submission" date="2011-08" db="EMBL/GenBank/DDBJ databases">
        <title>The Genome Sequence of Johnsonella ignava ATCC 51276.</title>
        <authorList>
            <consortium name="The Broad Institute Genome Sequencing Platform"/>
            <person name="Earl A."/>
            <person name="Ward D."/>
            <person name="Feldgarden M."/>
            <person name="Gevers D."/>
            <person name="Izard J."/>
            <person name="Blanton J.M."/>
            <person name="Baranova O.V."/>
            <person name="Dewhirst F.E."/>
            <person name="Young S.K."/>
            <person name="Zeng Q."/>
            <person name="Gargeya S."/>
            <person name="Fitzgerald M."/>
            <person name="Haas B."/>
            <person name="Abouelleil A."/>
            <person name="Alvarado L."/>
            <person name="Arachchi H.M."/>
            <person name="Berlin A."/>
            <person name="Brown A."/>
            <person name="Chapman S.B."/>
            <person name="Chen Z."/>
            <person name="Dunbar C."/>
            <person name="Freedman E."/>
            <person name="Gearin G."/>
            <person name="Gellesch M."/>
            <person name="Goldberg J."/>
            <person name="Griggs A."/>
            <person name="Gujja S."/>
            <person name="Heiman D."/>
            <person name="Howarth C."/>
            <person name="Larson L."/>
            <person name="Lui A."/>
            <person name="MacDonald P.J.P."/>
            <person name="Montmayeur A."/>
            <person name="Murphy C."/>
            <person name="Neiman D."/>
            <person name="Pearson M."/>
            <person name="Priest M."/>
            <person name="Roberts A."/>
            <person name="Saif S."/>
            <person name="Shea T."/>
            <person name="Shenoy N."/>
            <person name="Sisk P."/>
            <person name="Stolte C."/>
            <person name="Sykes S."/>
            <person name="Wortman J."/>
            <person name="Nusbaum C."/>
            <person name="Birren B."/>
        </authorList>
    </citation>
    <scope>NUCLEOTIDE SEQUENCE [LARGE SCALE GENOMIC DNA]</scope>
    <source>
        <strain evidence="9 10">ATCC 51276</strain>
    </source>
</reference>
<evidence type="ECO:0000256" key="3">
    <source>
        <dbReference type="ARBA" id="ARBA00012367"/>
    </source>
</evidence>
<comment type="caution">
    <text evidence="9">The sequence shown here is derived from an EMBL/GenBank/DDBJ whole genome shotgun (WGS) entry which is preliminary data.</text>
</comment>
<sequence length="332" mass="37995">MIDKITYIESNQTYPYKNLAVEEHLLLNCAKNQCILYLWQNRNTIVIGRNQNAWKECLVSKLEADGGFIVRRLSGGGAVYHDLGNLNFTFLVDKQNYNLDKQLQVIIEAVGKFGIKAQRSGRNDILIDGRKFSGNAFYETGTHCYHHGTIMLDVNIEDLSKYLTVSKEKLMSKGVASVKSRVANLTDFKQGIDIEMLKRNLFEAFQEVYGLKADIIKFEDLDRADIEKRTEYFASWDVIFGKRIDFQYEISKRFEWGQILIQFCVEGGIIKDTAVFSDAMKTTFIPELESCLKNCRYDRDSLCSAVSSATLSDDIKDAMKKDIILWLGDIDL</sequence>
<dbReference type="STRING" id="679200.HMPREF9333_00983"/>
<keyword evidence="4" id="KW-0436">Ligase</keyword>
<dbReference type="eggNOG" id="COG0095">
    <property type="taxonomic scope" value="Bacteria"/>
</dbReference>
<evidence type="ECO:0000256" key="4">
    <source>
        <dbReference type="ARBA" id="ARBA00022598"/>
    </source>
</evidence>
<dbReference type="GO" id="GO:0016979">
    <property type="term" value="F:lipoate-protein ligase activity"/>
    <property type="evidence" value="ECO:0007669"/>
    <property type="project" value="UniProtKB-EC"/>
</dbReference>
<dbReference type="InterPro" id="IPR004143">
    <property type="entry name" value="BPL_LPL_catalytic"/>
</dbReference>
<dbReference type="CDD" id="cd16443">
    <property type="entry name" value="LplA"/>
    <property type="match status" value="1"/>
</dbReference>
<keyword evidence="10" id="KW-1185">Reference proteome</keyword>
<dbReference type="OrthoDB" id="9788148at2"/>
<dbReference type="GO" id="GO:0005524">
    <property type="term" value="F:ATP binding"/>
    <property type="evidence" value="ECO:0007669"/>
    <property type="project" value="UniProtKB-KW"/>
</dbReference>
<name>G5GHE3_9FIRM</name>
<dbReference type="HOGENOM" id="CLU_022986_0_1_9"/>
<dbReference type="EMBL" id="ACZL01000015">
    <property type="protein sequence ID" value="EHI55940.1"/>
    <property type="molecule type" value="Genomic_DNA"/>
</dbReference>
<keyword evidence="6" id="KW-0067">ATP-binding</keyword>
<dbReference type="GO" id="GO:0017118">
    <property type="term" value="F:lipoyltransferase activity"/>
    <property type="evidence" value="ECO:0007669"/>
    <property type="project" value="TreeGrafter"/>
</dbReference>
<dbReference type="Proteomes" id="UP000003011">
    <property type="component" value="Unassembled WGS sequence"/>
</dbReference>
<proteinExistence type="predicted"/>
<accession>G5GHE3</accession>
<dbReference type="PATRIC" id="fig|679200.3.peg.1034"/>
<evidence type="ECO:0000256" key="6">
    <source>
        <dbReference type="ARBA" id="ARBA00022840"/>
    </source>
</evidence>
<evidence type="ECO:0000313" key="10">
    <source>
        <dbReference type="Proteomes" id="UP000003011"/>
    </source>
</evidence>
<dbReference type="GO" id="GO:0005737">
    <property type="term" value="C:cytoplasm"/>
    <property type="evidence" value="ECO:0007669"/>
    <property type="project" value="TreeGrafter"/>
</dbReference>
<dbReference type="Gene3D" id="3.30.390.50">
    <property type="entry name" value="CO dehydrogenase flavoprotein, C-terminal domain"/>
    <property type="match status" value="1"/>
</dbReference>
<dbReference type="AlphaFoldDB" id="G5GHE3"/>
<comment type="pathway">
    <text evidence="1">Protein modification; protein lipoylation via exogenous pathway; protein N(6)-(lipoyl)lysine from lipoate: step 2/2.</text>
</comment>
<dbReference type="RefSeq" id="WP_005540326.1">
    <property type="nucleotide sequence ID" value="NZ_JH378831.1"/>
</dbReference>
<dbReference type="InterPro" id="IPR019491">
    <property type="entry name" value="Lipoate_protein_ligase_C"/>
</dbReference>
<evidence type="ECO:0000259" key="8">
    <source>
        <dbReference type="PROSITE" id="PS51733"/>
    </source>
</evidence>
<dbReference type="Gene3D" id="3.30.930.10">
    <property type="entry name" value="Bira Bifunctional Protein, Domain 2"/>
    <property type="match status" value="1"/>
</dbReference>
<feature type="domain" description="BPL/LPL catalytic" evidence="8">
    <location>
        <begin position="30"/>
        <end position="213"/>
    </location>
</feature>
<comment type="pathway">
    <text evidence="2">Protein modification; protein lipoylation via exogenous pathway; protein N(6)-(lipoyl)lysine from lipoate: step 1/2.</text>
</comment>
<dbReference type="SUPFAM" id="SSF82649">
    <property type="entry name" value="SufE/NifU"/>
    <property type="match status" value="1"/>
</dbReference>
<dbReference type="Pfam" id="PF10437">
    <property type="entry name" value="Lip_prot_lig_C"/>
    <property type="match status" value="1"/>
</dbReference>
<gene>
    <name evidence="9" type="ORF">HMPREF9333_00983</name>
</gene>
<evidence type="ECO:0000313" key="9">
    <source>
        <dbReference type="EMBL" id="EHI55940.1"/>
    </source>
</evidence>
<dbReference type="PANTHER" id="PTHR12561:SF3">
    <property type="entry name" value="LIPOYLTRANSFERASE 1, MITOCHONDRIAL"/>
    <property type="match status" value="1"/>
</dbReference>
<comment type="catalytic activity">
    <reaction evidence="7">
        <text>L-lysyl-[lipoyl-carrier protein] + (R)-lipoate + ATP = N(6)-[(R)-lipoyl]-L-lysyl-[lipoyl-carrier protein] + AMP + diphosphate + H(+)</text>
        <dbReference type="Rhea" id="RHEA:49288"/>
        <dbReference type="Rhea" id="RHEA-COMP:10500"/>
        <dbReference type="Rhea" id="RHEA-COMP:10502"/>
        <dbReference type="ChEBI" id="CHEBI:15378"/>
        <dbReference type="ChEBI" id="CHEBI:29969"/>
        <dbReference type="ChEBI" id="CHEBI:30616"/>
        <dbReference type="ChEBI" id="CHEBI:33019"/>
        <dbReference type="ChEBI" id="CHEBI:83088"/>
        <dbReference type="ChEBI" id="CHEBI:83099"/>
        <dbReference type="ChEBI" id="CHEBI:456215"/>
        <dbReference type="EC" id="6.3.1.20"/>
    </reaction>
</comment>
<evidence type="ECO:0000256" key="1">
    <source>
        <dbReference type="ARBA" id="ARBA00005085"/>
    </source>
</evidence>
<dbReference type="EC" id="6.3.1.20" evidence="3"/>
<dbReference type="SUPFAM" id="SSF55681">
    <property type="entry name" value="Class II aaRS and biotin synthetases"/>
    <property type="match status" value="1"/>
</dbReference>
<dbReference type="PANTHER" id="PTHR12561">
    <property type="entry name" value="LIPOATE-PROTEIN LIGASE"/>
    <property type="match status" value="1"/>
</dbReference>
<dbReference type="InterPro" id="IPR004562">
    <property type="entry name" value="LipoylTrfase_LipoateP_Ligase"/>
</dbReference>
<dbReference type="NCBIfam" id="TIGR00545">
    <property type="entry name" value="lipoyltrans"/>
    <property type="match status" value="1"/>
</dbReference>
<evidence type="ECO:0000256" key="2">
    <source>
        <dbReference type="ARBA" id="ARBA00005124"/>
    </source>
</evidence>
<dbReference type="InterPro" id="IPR045864">
    <property type="entry name" value="aa-tRNA-synth_II/BPL/LPL"/>
</dbReference>
<dbReference type="PROSITE" id="PS51733">
    <property type="entry name" value="BPL_LPL_CATALYTIC"/>
    <property type="match status" value="1"/>
</dbReference>
<dbReference type="UniPathway" id="UPA00537">
    <property type="reaction ID" value="UER00594"/>
</dbReference>
<organism evidence="9 10">
    <name type="scientific">Johnsonella ignava ATCC 51276</name>
    <dbReference type="NCBI Taxonomy" id="679200"/>
    <lineage>
        <taxon>Bacteria</taxon>
        <taxon>Bacillati</taxon>
        <taxon>Bacillota</taxon>
        <taxon>Clostridia</taxon>
        <taxon>Lachnospirales</taxon>
        <taxon>Lachnospiraceae</taxon>
        <taxon>Johnsonella</taxon>
    </lineage>
</organism>
<evidence type="ECO:0000256" key="7">
    <source>
        <dbReference type="ARBA" id="ARBA00048037"/>
    </source>
</evidence>
<dbReference type="GO" id="GO:0009249">
    <property type="term" value="P:protein lipoylation"/>
    <property type="evidence" value="ECO:0007669"/>
    <property type="project" value="InterPro"/>
</dbReference>
<dbReference type="Pfam" id="PF21948">
    <property type="entry name" value="LplA-B_cat"/>
    <property type="match status" value="1"/>
</dbReference>
<evidence type="ECO:0000256" key="5">
    <source>
        <dbReference type="ARBA" id="ARBA00022741"/>
    </source>
</evidence>
<keyword evidence="5" id="KW-0547">Nucleotide-binding</keyword>
<protein>
    <recommendedName>
        <fullName evidence="3">lipoate--protein ligase</fullName>
        <ecNumber evidence="3">6.3.1.20</ecNumber>
    </recommendedName>
</protein>